<dbReference type="OrthoDB" id="3748531at2"/>
<gene>
    <name evidence="4" type="ORF">SAMN05216215_100798</name>
</gene>
<organism evidence="4 5">
    <name type="scientific">Saccharopolyspora shandongensis</name>
    <dbReference type="NCBI Taxonomy" id="418495"/>
    <lineage>
        <taxon>Bacteria</taxon>
        <taxon>Bacillati</taxon>
        <taxon>Actinomycetota</taxon>
        <taxon>Actinomycetes</taxon>
        <taxon>Pseudonocardiales</taxon>
        <taxon>Pseudonocardiaceae</taxon>
        <taxon>Saccharopolyspora</taxon>
    </lineage>
</organism>
<feature type="transmembrane region" description="Helical" evidence="2">
    <location>
        <begin position="112"/>
        <end position="131"/>
    </location>
</feature>
<proteinExistence type="predicted"/>
<keyword evidence="5" id="KW-1185">Reference proteome</keyword>
<dbReference type="PANTHER" id="PTHR40763">
    <property type="entry name" value="MEMBRANE PROTEIN-RELATED"/>
    <property type="match status" value="1"/>
</dbReference>
<dbReference type="PANTHER" id="PTHR40763:SF4">
    <property type="entry name" value="DUF1707 DOMAIN-CONTAINING PROTEIN"/>
    <property type="match status" value="1"/>
</dbReference>
<accession>A0A1H2YP70</accession>
<dbReference type="Pfam" id="PF08044">
    <property type="entry name" value="DUF1707"/>
    <property type="match status" value="1"/>
</dbReference>
<dbReference type="Proteomes" id="UP000199529">
    <property type="component" value="Unassembled WGS sequence"/>
</dbReference>
<evidence type="ECO:0000313" key="4">
    <source>
        <dbReference type="EMBL" id="SDX06608.1"/>
    </source>
</evidence>
<keyword evidence="2" id="KW-0472">Membrane</keyword>
<evidence type="ECO:0000313" key="5">
    <source>
        <dbReference type="Proteomes" id="UP000199529"/>
    </source>
</evidence>
<evidence type="ECO:0000259" key="3">
    <source>
        <dbReference type="Pfam" id="PF08044"/>
    </source>
</evidence>
<dbReference type="RefSeq" id="WP_093263972.1">
    <property type="nucleotide sequence ID" value="NZ_FNOK01000007.1"/>
</dbReference>
<dbReference type="EMBL" id="FNOK01000007">
    <property type="protein sequence ID" value="SDX06608.1"/>
    <property type="molecule type" value="Genomic_DNA"/>
</dbReference>
<dbReference type="STRING" id="418495.SAMN05216215_100798"/>
<protein>
    <recommendedName>
        <fullName evidence="3">DUF1707 domain-containing protein</fullName>
    </recommendedName>
</protein>
<dbReference type="AlphaFoldDB" id="A0A1H2YP70"/>
<name>A0A1H2YP70_9PSEU</name>
<evidence type="ECO:0000256" key="2">
    <source>
        <dbReference type="SAM" id="Phobius"/>
    </source>
</evidence>
<keyword evidence="2" id="KW-1133">Transmembrane helix</keyword>
<dbReference type="InterPro" id="IPR012551">
    <property type="entry name" value="DUF1707_SHOCT-like"/>
</dbReference>
<feature type="domain" description="DUF1707" evidence="3">
    <location>
        <begin position="9"/>
        <end position="61"/>
    </location>
</feature>
<feature type="transmembrane region" description="Helical" evidence="2">
    <location>
        <begin position="86"/>
        <end position="106"/>
    </location>
</feature>
<keyword evidence="2" id="KW-0812">Transmembrane</keyword>
<sequence length="145" mass="15840">MGESGGEAMRASDADREAIAQRLRAAQDEGRLTITEYDDRLQKAYAATTLGQLQPLVADLPEPVPAKPSPEVAKRERRKSKAIKEWRDWAGVAFILIAIWAVTSISSGELKFFWPMIPIGIWGAINIASMISGDSGDKKHKGPGH</sequence>
<feature type="region of interest" description="Disordered" evidence="1">
    <location>
        <begin position="59"/>
        <end position="78"/>
    </location>
</feature>
<reference evidence="5" key="1">
    <citation type="submission" date="2016-10" db="EMBL/GenBank/DDBJ databases">
        <authorList>
            <person name="Varghese N."/>
            <person name="Submissions S."/>
        </authorList>
    </citation>
    <scope>NUCLEOTIDE SEQUENCE [LARGE SCALE GENOMIC DNA]</scope>
    <source>
        <strain evidence="5">CGMCC 4.3530</strain>
    </source>
</reference>
<evidence type="ECO:0000256" key="1">
    <source>
        <dbReference type="SAM" id="MobiDB-lite"/>
    </source>
</evidence>